<dbReference type="Proteomes" id="UP000034646">
    <property type="component" value="Unassembled WGS sequence"/>
</dbReference>
<evidence type="ECO:0000256" key="1">
    <source>
        <dbReference type="SAM" id="Phobius"/>
    </source>
</evidence>
<dbReference type="EMBL" id="LCFS01000010">
    <property type="protein sequence ID" value="KKT00446.1"/>
    <property type="molecule type" value="Genomic_DNA"/>
</dbReference>
<protein>
    <submittedName>
        <fullName evidence="2">Uncharacterized protein</fullName>
    </submittedName>
</protein>
<name>A0A0G1DRA0_9BACT</name>
<sequence>MRKVLLFAAAAIVLAALLFVNVTVSSAASRPTNIVPRAVPADVDITMYPILPQHVMGPEELARMGLLPEFLKKPARVVNYTKSVNGFVVDDLRVGELVAVDSNGNLVYKISCSNRIGEVKPCPPQTPCPQVVAPTPPTPPTPLVTTTSDDSFFPGWVKGLLGLLLALLLLALLLLVIKQLLRRSTSVPNPQPAPVIPLSPPFHPVLGYGHRGNNGEVWWGPFQQLSVSDRQLDGYHVAVDGRDAGVFKTRTRVENAGQQGSWLVTQQ</sequence>
<dbReference type="AlphaFoldDB" id="A0A0G1DRA0"/>
<feature type="transmembrane region" description="Helical" evidence="1">
    <location>
        <begin position="156"/>
        <end position="177"/>
    </location>
</feature>
<accession>A0A0G1DRA0</accession>
<keyword evidence="1" id="KW-0472">Membrane</keyword>
<evidence type="ECO:0000313" key="2">
    <source>
        <dbReference type="EMBL" id="KKT00446.1"/>
    </source>
</evidence>
<keyword evidence="1" id="KW-1133">Transmembrane helix</keyword>
<gene>
    <name evidence="2" type="ORF">UV76_C0010G0021</name>
</gene>
<reference evidence="2 3" key="1">
    <citation type="journal article" date="2015" name="Nature">
        <title>rRNA introns, odd ribosomes, and small enigmatic genomes across a large radiation of phyla.</title>
        <authorList>
            <person name="Brown C.T."/>
            <person name="Hug L.A."/>
            <person name="Thomas B.C."/>
            <person name="Sharon I."/>
            <person name="Castelle C.J."/>
            <person name="Singh A."/>
            <person name="Wilkins M.J."/>
            <person name="Williams K.H."/>
            <person name="Banfield J.F."/>
        </authorList>
    </citation>
    <scope>NUCLEOTIDE SEQUENCE [LARGE SCALE GENOMIC DNA]</scope>
</reference>
<dbReference type="STRING" id="1618738.UV76_C0010G0021"/>
<keyword evidence="1" id="KW-0812">Transmembrane</keyword>
<proteinExistence type="predicted"/>
<evidence type="ECO:0000313" key="3">
    <source>
        <dbReference type="Proteomes" id="UP000034646"/>
    </source>
</evidence>
<organism evidence="2 3">
    <name type="scientific">Candidatus Nomurabacteria bacterium GW2011_GWA2_43_15</name>
    <dbReference type="NCBI Taxonomy" id="1618738"/>
    <lineage>
        <taxon>Bacteria</taxon>
        <taxon>Candidatus Nomuraibacteriota</taxon>
    </lineage>
</organism>
<comment type="caution">
    <text evidence="2">The sequence shown here is derived from an EMBL/GenBank/DDBJ whole genome shotgun (WGS) entry which is preliminary data.</text>
</comment>